<gene>
    <name evidence="4" type="ORF">FisN_2Hh244</name>
</gene>
<dbReference type="Pfam" id="PF03629">
    <property type="entry name" value="SASA"/>
    <property type="match status" value="1"/>
</dbReference>
<dbReference type="InterPro" id="IPR052940">
    <property type="entry name" value="Carb_Esterase_6"/>
</dbReference>
<dbReference type="OrthoDB" id="43075at2759"/>
<sequence>MRLEMERKEEDDEYDGLLPQMTGSVSPPQHSRHAYYTVLVFLLLSLSALFGITKPINSLDSELAVVWKDEDDWLSETSQPVQVFLMAGQSNMVGFGSVQHLHSLIEKGNYTHLVDENDQWRVRSRVRVVLPSRQVESLTIGLGFNESFIGPELGFGWTISEALPKHNILIIKTAWDGYSLAVNFRPPSAGLGNYTNFRHKPFIDEKYGAAYREMMSIVNHSLAALDEPYEIKGFVWFQGWADQSPQKNSEYKTNLVHLIQDIRSALDVPDLCFVIGECGQYRGKPKDQENLQRVRDAQKAVTELFPNTSQLVDARAFTHENRTEHYNTGFHYHGHADTYYDIGVAFGDAMLELMGV</sequence>
<reference evidence="4 5" key="1">
    <citation type="journal article" date="2015" name="Plant Cell">
        <title>Oil accumulation by the oleaginous diatom Fistulifera solaris as revealed by the genome and transcriptome.</title>
        <authorList>
            <person name="Tanaka T."/>
            <person name="Maeda Y."/>
            <person name="Veluchamy A."/>
            <person name="Tanaka M."/>
            <person name="Abida H."/>
            <person name="Marechal E."/>
            <person name="Bowler C."/>
            <person name="Muto M."/>
            <person name="Sunaga Y."/>
            <person name="Tanaka M."/>
            <person name="Yoshino T."/>
            <person name="Taniguchi T."/>
            <person name="Fukuda Y."/>
            <person name="Nemoto M."/>
            <person name="Matsumoto M."/>
            <person name="Wong P.S."/>
            <person name="Aburatani S."/>
            <person name="Fujibuchi W."/>
        </authorList>
    </citation>
    <scope>NUCLEOTIDE SEQUENCE [LARGE SCALE GENOMIC DNA]</scope>
    <source>
        <strain evidence="4 5">JPCC DA0580</strain>
    </source>
</reference>
<keyword evidence="2" id="KW-0472">Membrane</keyword>
<dbReference type="EMBL" id="BDSP01000051">
    <property type="protein sequence ID" value="GAX12413.1"/>
    <property type="molecule type" value="Genomic_DNA"/>
</dbReference>
<dbReference type="GO" id="GO:0016787">
    <property type="term" value="F:hydrolase activity"/>
    <property type="evidence" value="ECO:0007669"/>
    <property type="project" value="UniProtKB-KW"/>
</dbReference>
<evidence type="ECO:0000313" key="5">
    <source>
        <dbReference type="Proteomes" id="UP000198406"/>
    </source>
</evidence>
<evidence type="ECO:0000256" key="1">
    <source>
        <dbReference type="ARBA" id="ARBA00022801"/>
    </source>
</evidence>
<keyword evidence="2" id="KW-1133">Transmembrane helix</keyword>
<dbReference type="InterPro" id="IPR036514">
    <property type="entry name" value="SGNH_hydro_sf"/>
</dbReference>
<evidence type="ECO:0000313" key="4">
    <source>
        <dbReference type="EMBL" id="GAX12413.1"/>
    </source>
</evidence>
<keyword evidence="1" id="KW-0378">Hydrolase</keyword>
<comment type="caution">
    <text evidence="4">The sequence shown here is derived from an EMBL/GenBank/DDBJ whole genome shotgun (WGS) entry which is preliminary data.</text>
</comment>
<proteinExistence type="predicted"/>
<dbReference type="AlphaFoldDB" id="A0A1Z5JEH7"/>
<feature type="transmembrane region" description="Helical" evidence="2">
    <location>
        <begin position="34"/>
        <end position="52"/>
    </location>
</feature>
<dbReference type="Proteomes" id="UP000198406">
    <property type="component" value="Unassembled WGS sequence"/>
</dbReference>
<evidence type="ECO:0000259" key="3">
    <source>
        <dbReference type="Pfam" id="PF03629"/>
    </source>
</evidence>
<dbReference type="PANTHER" id="PTHR31988:SF19">
    <property type="entry name" value="9-O-ACETYL-N-ACETYLNEURAMINIC ACID DEACETYLASE-RELATED"/>
    <property type="match status" value="1"/>
</dbReference>
<evidence type="ECO:0000256" key="2">
    <source>
        <dbReference type="SAM" id="Phobius"/>
    </source>
</evidence>
<organism evidence="4 5">
    <name type="scientific">Fistulifera solaris</name>
    <name type="common">Oleaginous diatom</name>
    <dbReference type="NCBI Taxonomy" id="1519565"/>
    <lineage>
        <taxon>Eukaryota</taxon>
        <taxon>Sar</taxon>
        <taxon>Stramenopiles</taxon>
        <taxon>Ochrophyta</taxon>
        <taxon>Bacillariophyta</taxon>
        <taxon>Bacillariophyceae</taxon>
        <taxon>Bacillariophycidae</taxon>
        <taxon>Naviculales</taxon>
        <taxon>Naviculaceae</taxon>
        <taxon>Fistulifera</taxon>
    </lineage>
</organism>
<feature type="domain" description="Sialate O-acetylesterase" evidence="3">
    <location>
        <begin position="81"/>
        <end position="328"/>
    </location>
</feature>
<dbReference type="SUPFAM" id="SSF52266">
    <property type="entry name" value="SGNH hydrolase"/>
    <property type="match status" value="1"/>
</dbReference>
<dbReference type="Gene3D" id="3.40.50.1110">
    <property type="entry name" value="SGNH hydrolase"/>
    <property type="match status" value="1"/>
</dbReference>
<name>A0A1Z5JEH7_FISSO</name>
<dbReference type="InterPro" id="IPR005181">
    <property type="entry name" value="SASA"/>
</dbReference>
<keyword evidence="2" id="KW-0812">Transmembrane</keyword>
<dbReference type="InParanoid" id="A0A1Z5JEH7"/>
<keyword evidence="5" id="KW-1185">Reference proteome</keyword>
<protein>
    <recommendedName>
        <fullName evidence="3">Sialate O-acetylesterase domain-containing protein</fullName>
    </recommendedName>
</protein>
<accession>A0A1Z5JEH7</accession>
<dbReference type="PANTHER" id="PTHR31988">
    <property type="entry name" value="ESTERASE, PUTATIVE (DUF303)-RELATED"/>
    <property type="match status" value="1"/>
</dbReference>